<evidence type="ECO:0000256" key="1">
    <source>
        <dbReference type="SAM" id="MobiDB-lite"/>
    </source>
</evidence>
<accession>A0AA41SCS6</accession>
<evidence type="ECO:0000313" key="2">
    <source>
        <dbReference type="EMBL" id="MCL7032535.1"/>
    </source>
</evidence>
<organism evidence="2 3">
    <name type="scientific">Papaver nudicaule</name>
    <name type="common">Iceland poppy</name>
    <dbReference type="NCBI Taxonomy" id="74823"/>
    <lineage>
        <taxon>Eukaryota</taxon>
        <taxon>Viridiplantae</taxon>
        <taxon>Streptophyta</taxon>
        <taxon>Embryophyta</taxon>
        <taxon>Tracheophyta</taxon>
        <taxon>Spermatophyta</taxon>
        <taxon>Magnoliopsida</taxon>
        <taxon>Ranunculales</taxon>
        <taxon>Papaveraceae</taxon>
        <taxon>Papaveroideae</taxon>
        <taxon>Papaver</taxon>
    </lineage>
</organism>
<keyword evidence="3" id="KW-1185">Reference proteome</keyword>
<dbReference type="EMBL" id="JAJJMA010124552">
    <property type="protein sequence ID" value="MCL7032535.1"/>
    <property type="molecule type" value="Genomic_DNA"/>
</dbReference>
<reference evidence="2" key="1">
    <citation type="submission" date="2022-03" db="EMBL/GenBank/DDBJ databases">
        <title>A functionally conserved STORR gene fusion in Papaver species that diverged 16.8 million years ago.</title>
        <authorList>
            <person name="Catania T."/>
        </authorList>
    </citation>
    <scope>NUCLEOTIDE SEQUENCE</scope>
    <source>
        <strain evidence="2">S-191538</strain>
    </source>
</reference>
<feature type="region of interest" description="Disordered" evidence="1">
    <location>
        <begin position="93"/>
        <end position="139"/>
    </location>
</feature>
<evidence type="ECO:0000313" key="3">
    <source>
        <dbReference type="Proteomes" id="UP001177140"/>
    </source>
</evidence>
<feature type="compositionally biased region" description="Polar residues" evidence="1">
    <location>
        <begin position="129"/>
        <end position="139"/>
    </location>
</feature>
<dbReference type="AlphaFoldDB" id="A0AA41SCS6"/>
<gene>
    <name evidence="2" type="ORF">MKW94_013930</name>
</gene>
<name>A0AA41SCS6_PAPNU</name>
<comment type="caution">
    <text evidence="2">The sequence shown here is derived from an EMBL/GenBank/DDBJ whole genome shotgun (WGS) entry which is preliminary data.</text>
</comment>
<feature type="non-terminal residue" evidence="2">
    <location>
        <position position="1"/>
    </location>
</feature>
<dbReference type="Proteomes" id="UP001177140">
    <property type="component" value="Unassembled WGS sequence"/>
</dbReference>
<proteinExistence type="predicted"/>
<protein>
    <submittedName>
        <fullName evidence="2">Uncharacterized protein</fullName>
    </submittedName>
</protein>
<sequence>MSGCRDGTQSFETRFCNLVDAQKNTQRQLDVLATNFTTLIQTLNQNARYMNNVGLQHQVGRHEVSGGQNLVVLPQHQDAAAFTQEQSLGKDCLDDLSSGDRNIRDTDQNAQEETIGRGDEILAPKIHSPQLNSGDPTFS</sequence>